<dbReference type="PRINTS" id="PR01036">
    <property type="entry name" value="TCRTETB"/>
</dbReference>
<feature type="transmembrane region" description="Helical" evidence="5">
    <location>
        <begin position="135"/>
        <end position="155"/>
    </location>
</feature>
<feature type="transmembrane region" description="Helical" evidence="5">
    <location>
        <begin position="355"/>
        <end position="382"/>
    </location>
</feature>
<comment type="subcellular location">
    <subcellularLocation>
        <location evidence="1">Cell membrane</location>
        <topology evidence="1">Multi-pass membrane protein</topology>
    </subcellularLocation>
</comment>
<accession>A0A8H9MBB3</accession>
<dbReference type="AlphaFoldDB" id="A0A8H9MBB3"/>
<evidence type="ECO:0000256" key="3">
    <source>
        <dbReference type="ARBA" id="ARBA00022989"/>
    </source>
</evidence>
<feature type="domain" description="Major facilitator superfamily (MFS) profile" evidence="6">
    <location>
        <begin position="12"/>
        <end position="448"/>
    </location>
</feature>
<dbReference type="CDD" id="cd17321">
    <property type="entry name" value="MFS_MMR_MDR_like"/>
    <property type="match status" value="1"/>
</dbReference>
<evidence type="ECO:0000313" key="8">
    <source>
        <dbReference type="Proteomes" id="UP000658656"/>
    </source>
</evidence>
<reference evidence="7" key="1">
    <citation type="journal article" date="2014" name="Int. J. Syst. Evol. Microbiol.">
        <title>Complete genome sequence of Corynebacterium casei LMG S-19264T (=DSM 44701T), isolated from a smear-ripened cheese.</title>
        <authorList>
            <consortium name="US DOE Joint Genome Institute (JGI-PGF)"/>
            <person name="Walter F."/>
            <person name="Albersmeier A."/>
            <person name="Kalinowski J."/>
            <person name="Ruckert C."/>
        </authorList>
    </citation>
    <scope>NUCLEOTIDE SEQUENCE</scope>
    <source>
        <strain evidence="7">CGMCC 4.7679</strain>
    </source>
</reference>
<protein>
    <submittedName>
        <fullName evidence="7">MFS transporter</fullName>
    </submittedName>
</protein>
<keyword evidence="4 5" id="KW-0472">Membrane</keyword>
<feature type="transmembrane region" description="Helical" evidence="5">
    <location>
        <begin position="161"/>
        <end position="182"/>
    </location>
</feature>
<feature type="transmembrane region" description="Helical" evidence="5">
    <location>
        <begin position="111"/>
        <end position="128"/>
    </location>
</feature>
<sequence length="455" mass="46000">MTAIPYARRRAALCVLLVAEAMNLLDATIVQVAAPVIRTELGASAGQLQWLTAGYTLPFAVLLISGGRLGDLLGRRRVFATGLAVFVVCSALCACAPGIGVLLAARAVQGAGAALLVPQTFGLIRAMFTGRELSAALGTIGPVMALAAVAGPLSGGALTDAFGWRSVFLVNVPLGVAALLACPLLREDRSPHALRLDGLGTVLVAVATGLLVYPLVQGTDAGRPAWTWCCLAGGVLVLAGFAGQQRRAAYPLVEPGLFRDGVFPASLAGSLLFFAVLNGVMFVLVVFLASGGASAFGAGLSMLPWSGGLALGSLTTGLVLVPRFGARVMRAGVVLVVLGVAAVAVLLRVPAAAPAWYLAAPLLVAGVGLGVFTVPFFANALSRVAPHETGSASGLLNAVQQLGATVGVAVLGAAFFRPPHPTDGARLALGVALGLLATVCALTSPMLRRVRTPAA</sequence>
<feature type="transmembrane region" description="Helical" evidence="5">
    <location>
        <begin position="194"/>
        <end position="213"/>
    </location>
</feature>
<dbReference type="Proteomes" id="UP000658656">
    <property type="component" value="Unassembled WGS sequence"/>
</dbReference>
<evidence type="ECO:0000256" key="5">
    <source>
        <dbReference type="SAM" id="Phobius"/>
    </source>
</evidence>
<feature type="transmembrane region" description="Helical" evidence="5">
    <location>
        <begin position="78"/>
        <end position="105"/>
    </location>
</feature>
<name>A0A8H9MBB3_9PSEU</name>
<dbReference type="PANTHER" id="PTHR42718:SF39">
    <property type="entry name" value="ACTINORHODIN TRANSPORTER-RELATED"/>
    <property type="match status" value="1"/>
</dbReference>
<dbReference type="Gene3D" id="1.20.1250.20">
    <property type="entry name" value="MFS general substrate transporter like domains"/>
    <property type="match status" value="1"/>
</dbReference>
<keyword evidence="2 5" id="KW-0812">Transmembrane</keyword>
<dbReference type="Pfam" id="PF07690">
    <property type="entry name" value="MFS_1"/>
    <property type="match status" value="1"/>
</dbReference>
<feature type="transmembrane region" description="Helical" evidence="5">
    <location>
        <begin position="427"/>
        <end position="447"/>
    </location>
</feature>
<dbReference type="GO" id="GO:0005886">
    <property type="term" value="C:plasma membrane"/>
    <property type="evidence" value="ECO:0007669"/>
    <property type="project" value="UniProtKB-SubCell"/>
</dbReference>
<dbReference type="PANTHER" id="PTHR42718">
    <property type="entry name" value="MAJOR FACILITATOR SUPERFAMILY MULTIDRUG TRANSPORTER MFSC"/>
    <property type="match status" value="1"/>
</dbReference>
<evidence type="ECO:0000313" key="7">
    <source>
        <dbReference type="EMBL" id="GHF34257.1"/>
    </source>
</evidence>
<dbReference type="RefSeq" id="WP_145937832.1">
    <property type="nucleotide sequence ID" value="NZ_BNAV01000001.1"/>
</dbReference>
<keyword evidence="8" id="KW-1185">Reference proteome</keyword>
<feature type="transmembrane region" description="Helical" evidence="5">
    <location>
        <begin position="302"/>
        <end position="321"/>
    </location>
</feature>
<keyword evidence="3 5" id="KW-1133">Transmembrane helix</keyword>
<dbReference type="InterPro" id="IPR020846">
    <property type="entry name" value="MFS_dom"/>
</dbReference>
<dbReference type="InterPro" id="IPR011701">
    <property type="entry name" value="MFS"/>
</dbReference>
<dbReference type="Gene3D" id="1.20.1720.10">
    <property type="entry name" value="Multidrug resistance protein D"/>
    <property type="match status" value="1"/>
</dbReference>
<evidence type="ECO:0000256" key="1">
    <source>
        <dbReference type="ARBA" id="ARBA00004651"/>
    </source>
</evidence>
<feature type="transmembrane region" description="Helical" evidence="5">
    <location>
        <begin position="328"/>
        <end position="349"/>
    </location>
</feature>
<dbReference type="GO" id="GO:0022857">
    <property type="term" value="F:transmembrane transporter activity"/>
    <property type="evidence" value="ECO:0007669"/>
    <property type="project" value="InterPro"/>
</dbReference>
<dbReference type="InterPro" id="IPR036259">
    <property type="entry name" value="MFS_trans_sf"/>
</dbReference>
<reference evidence="7" key="2">
    <citation type="submission" date="2020-09" db="EMBL/GenBank/DDBJ databases">
        <authorList>
            <person name="Sun Q."/>
            <person name="Zhou Y."/>
        </authorList>
    </citation>
    <scope>NUCLEOTIDE SEQUENCE</scope>
    <source>
        <strain evidence="7">CGMCC 4.7679</strain>
    </source>
</reference>
<proteinExistence type="predicted"/>
<dbReference type="SUPFAM" id="SSF103473">
    <property type="entry name" value="MFS general substrate transporter"/>
    <property type="match status" value="1"/>
</dbReference>
<comment type="caution">
    <text evidence="7">The sequence shown here is derived from an EMBL/GenBank/DDBJ whole genome shotgun (WGS) entry which is preliminary data.</text>
</comment>
<feature type="transmembrane region" description="Helical" evidence="5">
    <location>
        <begin position="394"/>
        <end position="415"/>
    </location>
</feature>
<gene>
    <name evidence="7" type="ORF">GCM10017566_03680</name>
</gene>
<feature type="transmembrane region" description="Helical" evidence="5">
    <location>
        <begin position="262"/>
        <end position="290"/>
    </location>
</feature>
<evidence type="ECO:0000256" key="4">
    <source>
        <dbReference type="ARBA" id="ARBA00023136"/>
    </source>
</evidence>
<evidence type="ECO:0000256" key="2">
    <source>
        <dbReference type="ARBA" id="ARBA00022692"/>
    </source>
</evidence>
<dbReference type="EMBL" id="BNAV01000001">
    <property type="protein sequence ID" value="GHF34257.1"/>
    <property type="molecule type" value="Genomic_DNA"/>
</dbReference>
<organism evidence="7 8">
    <name type="scientific">Amycolatopsis bartoniae</name>
    <dbReference type="NCBI Taxonomy" id="941986"/>
    <lineage>
        <taxon>Bacteria</taxon>
        <taxon>Bacillati</taxon>
        <taxon>Actinomycetota</taxon>
        <taxon>Actinomycetes</taxon>
        <taxon>Pseudonocardiales</taxon>
        <taxon>Pseudonocardiaceae</taxon>
        <taxon>Amycolatopsis</taxon>
    </lineage>
</organism>
<evidence type="ECO:0000259" key="6">
    <source>
        <dbReference type="PROSITE" id="PS50850"/>
    </source>
</evidence>
<feature type="transmembrane region" description="Helical" evidence="5">
    <location>
        <begin position="47"/>
        <end position="66"/>
    </location>
</feature>
<dbReference type="OrthoDB" id="4532109at2"/>
<dbReference type="PROSITE" id="PS50850">
    <property type="entry name" value="MFS"/>
    <property type="match status" value="1"/>
</dbReference>
<feature type="transmembrane region" description="Helical" evidence="5">
    <location>
        <begin position="225"/>
        <end position="242"/>
    </location>
</feature>